<dbReference type="OrthoDB" id="9813965at2"/>
<dbReference type="SUPFAM" id="SSF55008">
    <property type="entry name" value="HMA, heavy metal-associated domain"/>
    <property type="match status" value="1"/>
</dbReference>
<protein>
    <submittedName>
        <fullName evidence="3">Copper chaperone CopZ</fullName>
    </submittedName>
</protein>
<dbReference type="Gene3D" id="3.30.70.100">
    <property type="match status" value="1"/>
</dbReference>
<organism evidence="3 4">
    <name type="scientific">Nocardia asteroides NBRC 15531</name>
    <dbReference type="NCBI Taxonomy" id="1110697"/>
    <lineage>
        <taxon>Bacteria</taxon>
        <taxon>Bacillati</taxon>
        <taxon>Actinomycetota</taxon>
        <taxon>Actinomycetes</taxon>
        <taxon>Mycobacteriales</taxon>
        <taxon>Nocardiaceae</taxon>
        <taxon>Nocardia</taxon>
    </lineage>
</organism>
<dbReference type="eggNOG" id="COG2608">
    <property type="taxonomic scope" value="Bacteria"/>
</dbReference>
<feature type="domain" description="HMA" evidence="2">
    <location>
        <begin position="2"/>
        <end position="67"/>
    </location>
</feature>
<dbReference type="PROSITE" id="PS50846">
    <property type="entry name" value="HMA_2"/>
    <property type="match status" value="1"/>
</dbReference>
<dbReference type="STRING" id="1824.SAMN05444423_1084"/>
<comment type="caution">
    <text evidence="3">The sequence shown here is derived from an EMBL/GenBank/DDBJ whole genome shotgun (WGS) entry which is preliminary data.</text>
</comment>
<dbReference type="InterPro" id="IPR006121">
    <property type="entry name" value="HMA_dom"/>
</dbReference>
<dbReference type="CDD" id="cd00371">
    <property type="entry name" value="HMA"/>
    <property type="match status" value="1"/>
</dbReference>
<dbReference type="AlphaFoldDB" id="U5EAB6"/>
<sequence length="68" mass="6807">MTTTTVSVTGMTCSCCANAVQKEVGKIPGVTAVEADFASGHVTIDATGAVERSDIAAAVNEAGYQLAD</sequence>
<dbReference type="InterPro" id="IPR036163">
    <property type="entry name" value="HMA_dom_sf"/>
</dbReference>
<evidence type="ECO:0000256" key="1">
    <source>
        <dbReference type="ARBA" id="ARBA00022723"/>
    </source>
</evidence>
<evidence type="ECO:0000259" key="2">
    <source>
        <dbReference type="PROSITE" id="PS50846"/>
    </source>
</evidence>
<proteinExistence type="predicted"/>
<evidence type="ECO:0000313" key="4">
    <source>
        <dbReference type="Proteomes" id="UP000017048"/>
    </source>
</evidence>
<keyword evidence="1" id="KW-0479">Metal-binding</keyword>
<dbReference type="GO" id="GO:0046872">
    <property type="term" value="F:metal ion binding"/>
    <property type="evidence" value="ECO:0007669"/>
    <property type="project" value="UniProtKB-KW"/>
</dbReference>
<dbReference type="InterPro" id="IPR017969">
    <property type="entry name" value="Heavy-metal-associated_CS"/>
</dbReference>
<dbReference type="RefSeq" id="WP_022566061.1">
    <property type="nucleotide sequence ID" value="NZ_BAFO02000019.1"/>
</dbReference>
<name>U5EAB6_NOCAS</name>
<keyword evidence="4" id="KW-1185">Reference proteome</keyword>
<dbReference type="EMBL" id="BAFO02000019">
    <property type="protein sequence ID" value="GAD83371.1"/>
    <property type="molecule type" value="Genomic_DNA"/>
</dbReference>
<evidence type="ECO:0000313" key="3">
    <source>
        <dbReference type="EMBL" id="GAD83371.1"/>
    </source>
</evidence>
<dbReference type="PROSITE" id="PS01047">
    <property type="entry name" value="HMA_1"/>
    <property type="match status" value="1"/>
</dbReference>
<dbReference type="GeneID" id="91518237"/>
<accession>U5EAB6</accession>
<dbReference type="Proteomes" id="UP000017048">
    <property type="component" value="Unassembled WGS sequence"/>
</dbReference>
<gene>
    <name evidence="3" type="primary">copZ</name>
    <name evidence="3" type="ORF">NCAST_19_00730</name>
</gene>
<reference evidence="3 4" key="1">
    <citation type="journal article" date="2014" name="BMC Genomics">
        <title>Genome based analysis of type-I polyketide synthase and nonribosomal peptide synthetase gene clusters in seven strains of five representative Nocardia species.</title>
        <authorList>
            <person name="Komaki H."/>
            <person name="Ichikawa N."/>
            <person name="Hosoyama A."/>
            <person name="Takahashi-Nakaguchi A."/>
            <person name="Matsuzawa T."/>
            <person name="Suzuki K."/>
            <person name="Fujita N."/>
            <person name="Gonoi T."/>
        </authorList>
    </citation>
    <scope>NUCLEOTIDE SEQUENCE [LARGE SCALE GENOMIC DNA]</scope>
    <source>
        <strain evidence="3 4">NBRC 15531</strain>
    </source>
</reference>
<dbReference type="Pfam" id="PF00403">
    <property type="entry name" value="HMA"/>
    <property type="match status" value="1"/>
</dbReference>